<protein>
    <recommendedName>
        <fullName evidence="1">COPA/B second beta-propeller domain-containing protein</fullName>
    </recommendedName>
</protein>
<evidence type="ECO:0000313" key="3">
    <source>
        <dbReference type="Proteomes" id="UP000759131"/>
    </source>
</evidence>
<feature type="non-terminal residue" evidence="2">
    <location>
        <position position="156"/>
    </location>
</feature>
<organism evidence="2">
    <name type="scientific">Medioppia subpectinata</name>
    <dbReference type="NCBI Taxonomy" id="1979941"/>
    <lineage>
        <taxon>Eukaryota</taxon>
        <taxon>Metazoa</taxon>
        <taxon>Ecdysozoa</taxon>
        <taxon>Arthropoda</taxon>
        <taxon>Chelicerata</taxon>
        <taxon>Arachnida</taxon>
        <taxon>Acari</taxon>
        <taxon>Acariformes</taxon>
        <taxon>Sarcoptiformes</taxon>
        <taxon>Oribatida</taxon>
        <taxon>Brachypylina</taxon>
        <taxon>Oppioidea</taxon>
        <taxon>Oppiidae</taxon>
        <taxon>Medioppia</taxon>
    </lineage>
</organism>
<sequence length="156" mass="17767">RIEIEPKNVFWSENGDLVCIATEESFFILKYNSEAVVKAKDSRDAITEDGIEEAFDVIAELQESVRTGLWIGDCFIYTNGVNRLNYFVGGEIVTIAHLDRTMYLLGYIPRENRLYLGDKELNIVSYSLLLSVLEYQTAVMRTDFEAADQILPSIPK</sequence>
<evidence type="ECO:0000259" key="1">
    <source>
        <dbReference type="Pfam" id="PF04053"/>
    </source>
</evidence>
<gene>
    <name evidence="2" type="ORF">OSB1V03_LOCUS23403</name>
</gene>
<dbReference type="GO" id="GO:0005198">
    <property type="term" value="F:structural molecule activity"/>
    <property type="evidence" value="ECO:0007669"/>
    <property type="project" value="InterPro"/>
</dbReference>
<accession>A0A7R9M110</accession>
<dbReference type="EMBL" id="CAJPIZ010058215">
    <property type="protein sequence ID" value="CAG2123458.1"/>
    <property type="molecule type" value="Genomic_DNA"/>
</dbReference>
<proteinExistence type="predicted"/>
<dbReference type="InterPro" id="IPR006692">
    <property type="entry name" value="Beta-prop_COPA/B_2nd"/>
</dbReference>
<feature type="domain" description="COPA/B second beta-propeller" evidence="1">
    <location>
        <begin position="1"/>
        <end position="118"/>
    </location>
</feature>
<dbReference type="EMBL" id="OC912790">
    <property type="protein sequence ID" value="CAD7651519.1"/>
    <property type="molecule type" value="Genomic_DNA"/>
</dbReference>
<feature type="non-terminal residue" evidence="2">
    <location>
        <position position="1"/>
    </location>
</feature>
<name>A0A7R9M110_9ACAR</name>
<dbReference type="Pfam" id="PF04053">
    <property type="entry name" value="B-prop_COPA_B_2nd"/>
    <property type="match status" value="1"/>
</dbReference>
<dbReference type="Proteomes" id="UP000759131">
    <property type="component" value="Unassembled WGS sequence"/>
</dbReference>
<evidence type="ECO:0000313" key="2">
    <source>
        <dbReference type="EMBL" id="CAD7651519.1"/>
    </source>
</evidence>
<dbReference type="GO" id="GO:0030117">
    <property type="term" value="C:membrane coat"/>
    <property type="evidence" value="ECO:0007669"/>
    <property type="project" value="InterPro"/>
</dbReference>
<dbReference type="OrthoDB" id="2150324at2759"/>
<dbReference type="AlphaFoldDB" id="A0A7R9M110"/>
<dbReference type="GO" id="GO:0016192">
    <property type="term" value="P:vesicle-mediated transport"/>
    <property type="evidence" value="ECO:0007669"/>
    <property type="project" value="InterPro"/>
</dbReference>
<keyword evidence="3" id="KW-1185">Reference proteome</keyword>
<dbReference type="GO" id="GO:0006886">
    <property type="term" value="P:intracellular protein transport"/>
    <property type="evidence" value="ECO:0007669"/>
    <property type="project" value="InterPro"/>
</dbReference>
<reference evidence="2" key="1">
    <citation type="submission" date="2020-11" db="EMBL/GenBank/DDBJ databases">
        <authorList>
            <person name="Tran Van P."/>
        </authorList>
    </citation>
    <scope>NUCLEOTIDE SEQUENCE</scope>
</reference>